<reference evidence="10 11" key="1">
    <citation type="submission" date="2017-11" db="EMBL/GenBank/DDBJ databases">
        <title>Evolution of Phototrophy in the Chloroflexi Phylum Driven by Horizontal Gene Transfer.</title>
        <authorList>
            <person name="Ward L.M."/>
            <person name="Hemp J."/>
            <person name="Shih P.M."/>
            <person name="Mcglynn S.E."/>
            <person name="Fischer W."/>
        </authorList>
    </citation>
    <scope>NUCLEOTIDE SEQUENCE [LARGE SCALE GENOMIC DNA]</scope>
    <source>
        <strain evidence="10">JP3_13</strain>
    </source>
</reference>
<dbReference type="FunFam" id="3.40.50.2300:FF:000001">
    <property type="entry name" value="DNA-binding response regulator PhoB"/>
    <property type="match status" value="1"/>
</dbReference>
<keyword evidence="1 6" id="KW-0597">Phosphoprotein</keyword>
<evidence type="ECO:0000256" key="4">
    <source>
        <dbReference type="ARBA" id="ARBA00023125"/>
    </source>
</evidence>
<evidence type="ECO:0000256" key="5">
    <source>
        <dbReference type="ARBA" id="ARBA00023163"/>
    </source>
</evidence>
<dbReference type="Gene3D" id="1.10.10.10">
    <property type="entry name" value="Winged helix-like DNA-binding domain superfamily/Winged helix DNA-binding domain"/>
    <property type="match status" value="1"/>
</dbReference>
<dbReference type="Pfam" id="PF00486">
    <property type="entry name" value="Trans_reg_C"/>
    <property type="match status" value="1"/>
</dbReference>
<dbReference type="SMART" id="SM00862">
    <property type="entry name" value="Trans_reg_C"/>
    <property type="match status" value="1"/>
</dbReference>
<dbReference type="Gene3D" id="6.10.250.690">
    <property type="match status" value="1"/>
</dbReference>
<dbReference type="GO" id="GO:0006355">
    <property type="term" value="P:regulation of DNA-templated transcription"/>
    <property type="evidence" value="ECO:0007669"/>
    <property type="project" value="InterPro"/>
</dbReference>
<dbReference type="InterPro" id="IPR011006">
    <property type="entry name" value="CheY-like_superfamily"/>
</dbReference>
<feature type="domain" description="OmpR/PhoB-type" evidence="9">
    <location>
        <begin position="145"/>
        <end position="245"/>
    </location>
</feature>
<dbReference type="GO" id="GO:0032993">
    <property type="term" value="C:protein-DNA complex"/>
    <property type="evidence" value="ECO:0007669"/>
    <property type="project" value="TreeGrafter"/>
</dbReference>
<evidence type="ECO:0000256" key="2">
    <source>
        <dbReference type="ARBA" id="ARBA00023012"/>
    </source>
</evidence>
<dbReference type="Pfam" id="PF00072">
    <property type="entry name" value="Response_reg"/>
    <property type="match status" value="1"/>
</dbReference>
<feature type="modified residue" description="4-aspartylphosphate" evidence="6">
    <location>
        <position position="69"/>
    </location>
</feature>
<accession>A0A2M8PGV8</accession>
<keyword evidence="2" id="KW-0902">Two-component regulatory system</keyword>
<dbReference type="SMART" id="SM00448">
    <property type="entry name" value="REC"/>
    <property type="match status" value="1"/>
</dbReference>
<dbReference type="Proteomes" id="UP000229681">
    <property type="component" value="Unassembled WGS sequence"/>
</dbReference>
<evidence type="ECO:0000313" key="10">
    <source>
        <dbReference type="EMBL" id="PJF36784.1"/>
    </source>
</evidence>
<keyword evidence="4 7" id="KW-0238">DNA-binding</keyword>
<dbReference type="InterPro" id="IPR036388">
    <property type="entry name" value="WH-like_DNA-bd_sf"/>
</dbReference>
<name>A0A2M8PGV8_9CHLR</name>
<comment type="caution">
    <text evidence="10">The sequence shown here is derived from an EMBL/GenBank/DDBJ whole genome shotgun (WGS) entry which is preliminary data.</text>
</comment>
<dbReference type="AlphaFoldDB" id="A0A2M8PGV8"/>
<dbReference type="EMBL" id="PGTM01000031">
    <property type="protein sequence ID" value="PJF36784.1"/>
    <property type="molecule type" value="Genomic_DNA"/>
</dbReference>
<feature type="domain" description="Response regulatory" evidence="8">
    <location>
        <begin position="20"/>
        <end position="133"/>
    </location>
</feature>
<dbReference type="GO" id="GO:0005829">
    <property type="term" value="C:cytosol"/>
    <property type="evidence" value="ECO:0007669"/>
    <property type="project" value="TreeGrafter"/>
</dbReference>
<dbReference type="CDD" id="cd17574">
    <property type="entry name" value="REC_OmpR"/>
    <property type="match status" value="1"/>
</dbReference>
<dbReference type="Gene3D" id="3.40.50.2300">
    <property type="match status" value="1"/>
</dbReference>
<dbReference type="PANTHER" id="PTHR48111">
    <property type="entry name" value="REGULATOR OF RPOS"/>
    <property type="match status" value="1"/>
</dbReference>
<proteinExistence type="predicted"/>
<dbReference type="GO" id="GO:0000976">
    <property type="term" value="F:transcription cis-regulatory region binding"/>
    <property type="evidence" value="ECO:0007669"/>
    <property type="project" value="TreeGrafter"/>
</dbReference>
<gene>
    <name evidence="10" type="ORF">CUN49_03680</name>
</gene>
<keyword evidence="3" id="KW-0805">Transcription regulation</keyword>
<dbReference type="InterPro" id="IPR039420">
    <property type="entry name" value="WalR-like"/>
</dbReference>
<evidence type="ECO:0000313" key="11">
    <source>
        <dbReference type="Proteomes" id="UP000229681"/>
    </source>
</evidence>
<organism evidence="10 11">
    <name type="scientific">Candidatus Thermofonsia Clade 1 bacterium</name>
    <dbReference type="NCBI Taxonomy" id="2364210"/>
    <lineage>
        <taxon>Bacteria</taxon>
        <taxon>Bacillati</taxon>
        <taxon>Chloroflexota</taxon>
        <taxon>Candidatus Thermofontia</taxon>
        <taxon>Candidatus Thermofonsia Clade 1</taxon>
    </lineage>
</organism>
<evidence type="ECO:0000256" key="7">
    <source>
        <dbReference type="PROSITE-ProRule" id="PRU01091"/>
    </source>
</evidence>
<evidence type="ECO:0000256" key="1">
    <source>
        <dbReference type="ARBA" id="ARBA00022553"/>
    </source>
</evidence>
<dbReference type="InterPro" id="IPR001789">
    <property type="entry name" value="Sig_transdc_resp-reg_receiver"/>
</dbReference>
<evidence type="ECO:0000259" key="9">
    <source>
        <dbReference type="PROSITE" id="PS51755"/>
    </source>
</evidence>
<dbReference type="GO" id="GO:0000156">
    <property type="term" value="F:phosphorelay response regulator activity"/>
    <property type="evidence" value="ECO:0007669"/>
    <property type="project" value="TreeGrafter"/>
</dbReference>
<sequence>MAGKSSTSGKAPSGPRERLRVLVVDDEPRMIGFIRMNLELEGFQVIEATDGIRALEAIRTQLPDIVLLDVMMPNLDGFETLRMLREFSNLPVIMLTAKGEEDDKVKGLELGADDYITKPFSPRELSSRIRAVLRRAESAAATPERAILKIDDRLSVDFNRRAVIVNGELIKLRPTEFRLLYHLIENAGWTVTHEQILAKVWGYEYRDETHYVRLYVNYLREKIEEDPAHPKYILTERGVGYRFVDFRRELQGEQSTGSA</sequence>
<dbReference type="PANTHER" id="PTHR48111:SF50">
    <property type="entry name" value="KDP OPERON TRANSCRIPTIONAL REGULATORY PROTEIN KDPE"/>
    <property type="match status" value="1"/>
</dbReference>
<evidence type="ECO:0000256" key="6">
    <source>
        <dbReference type="PROSITE-ProRule" id="PRU00169"/>
    </source>
</evidence>
<evidence type="ECO:0000256" key="3">
    <source>
        <dbReference type="ARBA" id="ARBA00023015"/>
    </source>
</evidence>
<protein>
    <submittedName>
        <fullName evidence="10">DNA-binding response regulator</fullName>
    </submittedName>
</protein>
<dbReference type="InterPro" id="IPR001867">
    <property type="entry name" value="OmpR/PhoB-type_DNA-bd"/>
</dbReference>
<dbReference type="CDD" id="cd00383">
    <property type="entry name" value="trans_reg_C"/>
    <property type="match status" value="1"/>
</dbReference>
<dbReference type="PROSITE" id="PS50110">
    <property type="entry name" value="RESPONSE_REGULATORY"/>
    <property type="match status" value="1"/>
</dbReference>
<dbReference type="SUPFAM" id="SSF52172">
    <property type="entry name" value="CheY-like"/>
    <property type="match status" value="1"/>
</dbReference>
<dbReference type="PROSITE" id="PS51755">
    <property type="entry name" value="OMPR_PHOB"/>
    <property type="match status" value="1"/>
</dbReference>
<evidence type="ECO:0000259" key="8">
    <source>
        <dbReference type="PROSITE" id="PS50110"/>
    </source>
</evidence>
<feature type="DNA-binding region" description="OmpR/PhoB-type" evidence="7">
    <location>
        <begin position="145"/>
        <end position="245"/>
    </location>
</feature>
<keyword evidence="5" id="KW-0804">Transcription</keyword>